<dbReference type="Pfam" id="PF23867">
    <property type="entry name" value="Mmc1_N"/>
    <property type="match status" value="1"/>
</dbReference>
<dbReference type="EMBL" id="KV750120">
    <property type="protein sequence ID" value="OCL06173.1"/>
    <property type="molecule type" value="Genomic_DNA"/>
</dbReference>
<evidence type="ECO:0000256" key="1">
    <source>
        <dbReference type="SAM" id="MobiDB-lite"/>
    </source>
</evidence>
<dbReference type="PANTHER" id="PTHR38644:SF1">
    <property type="entry name" value="EXPRESSED PROTEIN"/>
    <property type="match status" value="1"/>
</dbReference>
<keyword evidence="5" id="KW-1185">Reference proteome</keyword>
<evidence type="ECO:0000313" key="4">
    <source>
        <dbReference type="EMBL" id="OCL06173.1"/>
    </source>
</evidence>
<organism evidence="4 5">
    <name type="scientific">Glonium stellatum</name>
    <dbReference type="NCBI Taxonomy" id="574774"/>
    <lineage>
        <taxon>Eukaryota</taxon>
        <taxon>Fungi</taxon>
        <taxon>Dikarya</taxon>
        <taxon>Ascomycota</taxon>
        <taxon>Pezizomycotina</taxon>
        <taxon>Dothideomycetes</taxon>
        <taxon>Pleosporomycetidae</taxon>
        <taxon>Gloniales</taxon>
        <taxon>Gloniaceae</taxon>
        <taxon>Glonium</taxon>
    </lineage>
</organism>
<keyword evidence="2" id="KW-1133">Transmembrane helix</keyword>
<feature type="region of interest" description="Disordered" evidence="1">
    <location>
        <begin position="1"/>
        <end position="20"/>
    </location>
</feature>
<dbReference type="Proteomes" id="UP000250140">
    <property type="component" value="Unassembled WGS sequence"/>
</dbReference>
<evidence type="ECO:0000313" key="5">
    <source>
        <dbReference type="Proteomes" id="UP000250140"/>
    </source>
</evidence>
<keyword evidence="2" id="KW-0812">Transmembrane</keyword>
<evidence type="ECO:0000256" key="2">
    <source>
        <dbReference type="SAM" id="Phobius"/>
    </source>
</evidence>
<dbReference type="OrthoDB" id="5319015at2759"/>
<name>A0A8E2EWW0_9PEZI</name>
<protein>
    <recommendedName>
        <fullName evidence="3">Mmc1 C-terminal domain-containing protein</fullName>
    </recommendedName>
</protein>
<keyword evidence="2" id="KW-0472">Membrane</keyword>
<sequence length="657" mass="73081">MPLRIASVRQASRTPRKRQPDISFCPSCSIWRFNQPRVAALRAPPQARALSPFRNASTLASATAINPPLEVAAHHQELHHTLDGLKQNAANYVNLSRLQLALRGLETKDAVVRVAILSIDDQKAARKLARLLLVDPLAAEGAWEQRLEDTRPDDGRGILLRHGDEANVHPSNPLLQTISIPSRVLHKNNLEVLICTLNVNVAGPGRPTSSNRPKDAILIPSLQTPTSSSGRVTLVTYPIHKAIVIGQGIRSSVAYGRYTADTVEDISPEMVKVSINLPAPQEEAAQDASDAFVIVDVNTAAKALSKFRESTANSVAYEQGWFRSGMPALTEWLVDGVEQSESKVKPAIKNLIASILDDAEANITREDSQRLEELVASTVPESTRQPILESIKVWAEHGHTELRDQLEGAFAGKNWRRIAWWKLFWRVDDVGMIASEVLERRWLVDAEKNCIYLAGHIEQAGLFKDVERYNEDLLRKRPENVDQQTFGTYPPLPHEIVALEKRKAKLVDDGEVKFPEPKPWPAQIPITRALLLSETVPPLQALAQKLVLQTLSTTSLMSALSALLYVSMSTSLFEAGAVAALGLVFSLKRMQKRWENARSFWKGEIREEGRKALKDTEDKIRLIVQTNARPKQDIEGAEERRIARDAVQKAREALENA</sequence>
<feature type="transmembrane region" description="Helical" evidence="2">
    <location>
        <begin position="562"/>
        <end position="585"/>
    </location>
</feature>
<accession>A0A8E2EWW0</accession>
<dbReference type="InterPro" id="IPR056196">
    <property type="entry name" value="Mmc1_C"/>
</dbReference>
<gene>
    <name evidence="4" type="ORF">AOQ84DRAFT_390380</name>
</gene>
<evidence type="ECO:0000259" key="3">
    <source>
        <dbReference type="Pfam" id="PF23868"/>
    </source>
</evidence>
<dbReference type="Pfam" id="PF23868">
    <property type="entry name" value="Mmc1_C"/>
    <property type="match status" value="1"/>
</dbReference>
<dbReference type="PANTHER" id="PTHR38644">
    <property type="entry name" value="EXPRESSED PROTEIN"/>
    <property type="match status" value="1"/>
</dbReference>
<dbReference type="AlphaFoldDB" id="A0A8E2EWW0"/>
<proteinExistence type="predicted"/>
<feature type="domain" description="Mmc1 C-terminal" evidence="3">
    <location>
        <begin position="388"/>
        <end position="610"/>
    </location>
</feature>
<reference evidence="4 5" key="1">
    <citation type="journal article" date="2016" name="Nat. Commun.">
        <title>Ectomycorrhizal ecology is imprinted in the genome of the dominant symbiotic fungus Cenococcum geophilum.</title>
        <authorList>
            <consortium name="DOE Joint Genome Institute"/>
            <person name="Peter M."/>
            <person name="Kohler A."/>
            <person name="Ohm R.A."/>
            <person name="Kuo A."/>
            <person name="Krutzmann J."/>
            <person name="Morin E."/>
            <person name="Arend M."/>
            <person name="Barry K.W."/>
            <person name="Binder M."/>
            <person name="Choi C."/>
            <person name="Clum A."/>
            <person name="Copeland A."/>
            <person name="Grisel N."/>
            <person name="Haridas S."/>
            <person name="Kipfer T."/>
            <person name="LaButti K."/>
            <person name="Lindquist E."/>
            <person name="Lipzen A."/>
            <person name="Maire R."/>
            <person name="Meier B."/>
            <person name="Mihaltcheva S."/>
            <person name="Molinier V."/>
            <person name="Murat C."/>
            <person name="Poggeler S."/>
            <person name="Quandt C.A."/>
            <person name="Sperisen C."/>
            <person name="Tritt A."/>
            <person name="Tisserant E."/>
            <person name="Crous P.W."/>
            <person name="Henrissat B."/>
            <person name="Nehls U."/>
            <person name="Egli S."/>
            <person name="Spatafora J.W."/>
            <person name="Grigoriev I.V."/>
            <person name="Martin F.M."/>
        </authorList>
    </citation>
    <scope>NUCLEOTIDE SEQUENCE [LARGE SCALE GENOMIC DNA]</scope>
    <source>
        <strain evidence="4 5">CBS 207.34</strain>
    </source>
</reference>